<comment type="caution">
    <text evidence="3">The sequence shown here is derived from an EMBL/GenBank/DDBJ whole genome shotgun (WGS) entry which is preliminary data.</text>
</comment>
<sequence>MKSFIKKQEYNYIKKCLYDLNNSFRNCLDSNIIKVNKSCINEKILNLFTNLSEQEKNLLDITKITEPSYINNYLSNLDQYVYGMPALTSTQIIKLFKKEKNLKLPDLDKQNSKNVYLGFIDKSKKKLFVAYNINGTLLKMTCRILDSNSKNTHKCALCNTVGGPNKVAFVSCVCKSGNSKKGSYRSIGLHICLDSKKCNERIVSTEKLEKILKDVNNIK</sequence>
<dbReference type="InterPro" id="IPR032330">
    <property type="entry name" value="EF-G-binding_C"/>
</dbReference>
<evidence type="ECO:0000313" key="3">
    <source>
        <dbReference type="EMBL" id="GAA0741080.1"/>
    </source>
</evidence>
<dbReference type="InterPro" id="IPR038344">
    <property type="entry name" value="EF-G_N_sf"/>
</dbReference>
<name>A0ABN1JKR1_9CLOT</name>
<feature type="domain" description="Elongation factor G-binding protein C-terminal treble-clef zinc-finger" evidence="2">
    <location>
        <begin position="95"/>
        <end position="207"/>
    </location>
</feature>
<dbReference type="RefSeq" id="WP_343761615.1">
    <property type="nucleotide sequence ID" value="NZ_BAAACG010000010.1"/>
</dbReference>
<evidence type="ECO:0000259" key="2">
    <source>
        <dbReference type="Pfam" id="PF16571"/>
    </source>
</evidence>
<dbReference type="InterPro" id="IPR010841">
    <property type="entry name" value="EF-G-binding_N"/>
</dbReference>
<protein>
    <recommendedName>
        <fullName evidence="5">Elongation factor G-binding protein</fullName>
    </recommendedName>
</protein>
<dbReference type="Pfam" id="PF07299">
    <property type="entry name" value="EF-G-binding_N"/>
    <property type="match status" value="1"/>
</dbReference>
<dbReference type="Pfam" id="PF16571">
    <property type="entry name" value="FBP_C"/>
    <property type="match status" value="1"/>
</dbReference>
<evidence type="ECO:0000259" key="1">
    <source>
        <dbReference type="Pfam" id="PF07299"/>
    </source>
</evidence>
<dbReference type="Gene3D" id="1.20.1280.250">
    <property type="match status" value="1"/>
</dbReference>
<organism evidence="3 4">
    <name type="scientific">Clostridium oceanicum</name>
    <dbReference type="NCBI Taxonomy" id="1543"/>
    <lineage>
        <taxon>Bacteria</taxon>
        <taxon>Bacillati</taxon>
        <taxon>Bacillota</taxon>
        <taxon>Clostridia</taxon>
        <taxon>Eubacteriales</taxon>
        <taxon>Clostridiaceae</taxon>
        <taxon>Clostridium</taxon>
    </lineage>
</organism>
<gene>
    <name evidence="3" type="ORF">GCM10008906_21800</name>
</gene>
<dbReference type="CDD" id="cd16342">
    <property type="entry name" value="FusC_FusB"/>
    <property type="match status" value="1"/>
</dbReference>
<evidence type="ECO:0008006" key="5">
    <source>
        <dbReference type="Google" id="ProtNLM"/>
    </source>
</evidence>
<accession>A0ABN1JKR1</accession>
<keyword evidence="4" id="KW-1185">Reference proteome</keyword>
<dbReference type="Proteomes" id="UP001501510">
    <property type="component" value="Unassembled WGS sequence"/>
</dbReference>
<feature type="domain" description="Elongation factor G-binding protein N-terminal" evidence="1">
    <location>
        <begin position="4"/>
        <end position="85"/>
    </location>
</feature>
<proteinExistence type="predicted"/>
<dbReference type="EMBL" id="BAAACG010000010">
    <property type="protein sequence ID" value="GAA0741080.1"/>
    <property type="molecule type" value="Genomic_DNA"/>
</dbReference>
<evidence type="ECO:0000313" key="4">
    <source>
        <dbReference type="Proteomes" id="UP001501510"/>
    </source>
</evidence>
<reference evidence="3 4" key="1">
    <citation type="journal article" date="2019" name="Int. J. Syst. Evol. Microbiol.">
        <title>The Global Catalogue of Microorganisms (GCM) 10K type strain sequencing project: providing services to taxonomists for standard genome sequencing and annotation.</title>
        <authorList>
            <consortium name="The Broad Institute Genomics Platform"/>
            <consortium name="The Broad Institute Genome Sequencing Center for Infectious Disease"/>
            <person name="Wu L."/>
            <person name="Ma J."/>
        </authorList>
    </citation>
    <scope>NUCLEOTIDE SEQUENCE [LARGE SCALE GENOMIC DNA]</scope>
    <source>
        <strain evidence="3 4">JCM 1407</strain>
    </source>
</reference>